<dbReference type="EMBL" id="WJXZ01000005">
    <property type="protein sequence ID" value="MRS61677.1"/>
    <property type="molecule type" value="Genomic_DNA"/>
</dbReference>
<organism evidence="1 2">
    <name type="scientific">Larkinella terrae</name>
    <dbReference type="NCBI Taxonomy" id="2025311"/>
    <lineage>
        <taxon>Bacteria</taxon>
        <taxon>Pseudomonadati</taxon>
        <taxon>Bacteroidota</taxon>
        <taxon>Cytophagia</taxon>
        <taxon>Cytophagales</taxon>
        <taxon>Spirosomataceae</taxon>
        <taxon>Larkinella</taxon>
    </lineage>
</organism>
<dbReference type="AlphaFoldDB" id="A0A7K0EIP5"/>
<sequence>MQTMTYRPLADLHELEGNPRTIRDDQFEILCQSIQENPAYFEARPLILSNRTGILVILAGNQRYKAAQKIGLEKSLLF</sequence>
<evidence type="ECO:0000313" key="1">
    <source>
        <dbReference type="EMBL" id="MRS61677.1"/>
    </source>
</evidence>
<dbReference type="Proteomes" id="UP000441754">
    <property type="component" value="Unassembled WGS sequence"/>
</dbReference>
<accession>A0A7K0EIP5</accession>
<name>A0A7K0EIP5_9BACT</name>
<dbReference type="SUPFAM" id="SSF110849">
    <property type="entry name" value="ParB/Sulfiredoxin"/>
    <property type="match status" value="1"/>
</dbReference>
<dbReference type="Gene3D" id="3.90.1530.10">
    <property type="entry name" value="Conserved hypothetical protein from pyrococcus furiosus pfu- 392566-001, ParB domain"/>
    <property type="match status" value="1"/>
</dbReference>
<evidence type="ECO:0008006" key="3">
    <source>
        <dbReference type="Google" id="ProtNLM"/>
    </source>
</evidence>
<dbReference type="InterPro" id="IPR036086">
    <property type="entry name" value="ParB/Sulfiredoxin_sf"/>
</dbReference>
<gene>
    <name evidence="1" type="ORF">GJJ30_10290</name>
</gene>
<evidence type="ECO:0000313" key="2">
    <source>
        <dbReference type="Proteomes" id="UP000441754"/>
    </source>
</evidence>
<protein>
    <recommendedName>
        <fullName evidence="3">ParB/Sulfiredoxin domain-containing protein</fullName>
    </recommendedName>
</protein>
<dbReference type="RefSeq" id="WP_154175065.1">
    <property type="nucleotide sequence ID" value="NZ_WJXZ01000005.1"/>
</dbReference>
<reference evidence="1 2" key="1">
    <citation type="journal article" date="2018" name="Antonie Van Leeuwenhoek">
        <title>Larkinella terrae sp. nov., isolated from soil on Jeju Island, South Korea.</title>
        <authorList>
            <person name="Ten L.N."/>
            <person name="Jeon J."/>
            <person name="Park S.J."/>
            <person name="Park S."/>
            <person name="Lee S.Y."/>
            <person name="Kim M.K."/>
            <person name="Jung H.Y."/>
        </authorList>
    </citation>
    <scope>NUCLEOTIDE SEQUENCE [LARGE SCALE GENOMIC DNA]</scope>
    <source>
        <strain evidence="1 2">KCTC 52001</strain>
    </source>
</reference>
<keyword evidence="2" id="KW-1185">Reference proteome</keyword>
<dbReference type="OrthoDB" id="1273118at2"/>
<comment type="caution">
    <text evidence="1">The sequence shown here is derived from an EMBL/GenBank/DDBJ whole genome shotgun (WGS) entry which is preliminary data.</text>
</comment>
<proteinExistence type="predicted"/>